<comment type="subunit">
    <text evidence="7">The complex comprises the extracytoplasmic solute receptor protein and the two transmembrane proteins.</text>
</comment>
<feature type="transmembrane region" description="Helical" evidence="7">
    <location>
        <begin position="215"/>
        <end position="237"/>
    </location>
</feature>
<evidence type="ECO:0000256" key="4">
    <source>
        <dbReference type="ARBA" id="ARBA00022692"/>
    </source>
</evidence>
<dbReference type="GO" id="GO:0015740">
    <property type="term" value="P:C4-dicarboxylate transport"/>
    <property type="evidence" value="ECO:0007669"/>
    <property type="project" value="TreeGrafter"/>
</dbReference>
<feature type="transmembrane region" description="Helical" evidence="7">
    <location>
        <begin position="49"/>
        <end position="67"/>
    </location>
</feature>
<feature type="transmembrane region" description="Helical" evidence="7">
    <location>
        <begin position="274"/>
        <end position="296"/>
    </location>
</feature>
<dbReference type="PIRSF" id="PIRSF006066">
    <property type="entry name" value="HI0050"/>
    <property type="match status" value="1"/>
</dbReference>
<dbReference type="PANTHER" id="PTHR33362:SF5">
    <property type="entry name" value="C4-DICARBOXYLATE TRAP TRANSPORTER LARGE PERMEASE PROTEIN DCTM"/>
    <property type="match status" value="1"/>
</dbReference>
<keyword evidence="4 7" id="KW-0812">Transmembrane</keyword>
<evidence type="ECO:0000256" key="6">
    <source>
        <dbReference type="ARBA" id="ARBA00023136"/>
    </source>
</evidence>
<evidence type="ECO:0000259" key="8">
    <source>
        <dbReference type="Pfam" id="PF06808"/>
    </source>
</evidence>
<organism evidence="9 10">
    <name type="scientific">Sulfurimicrobium lacus</name>
    <dbReference type="NCBI Taxonomy" id="2715678"/>
    <lineage>
        <taxon>Bacteria</taxon>
        <taxon>Pseudomonadati</taxon>
        <taxon>Pseudomonadota</taxon>
        <taxon>Betaproteobacteria</taxon>
        <taxon>Nitrosomonadales</taxon>
        <taxon>Sulfuricellaceae</taxon>
        <taxon>Sulfurimicrobium</taxon>
    </lineage>
</organism>
<dbReference type="KEGG" id="slac:SKTS_31980"/>
<evidence type="ECO:0000313" key="9">
    <source>
        <dbReference type="EMBL" id="BCB28312.1"/>
    </source>
</evidence>
<evidence type="ECO:0000256" key="2">
    <source>
        <dbReference type="ARBA" id="ARBA00022475"/>
    </source>
</evidence>
<reference evidence="10" key="1">
    <citation type="submission" date="2020-03" db="EMBL/GenBank/DDBJ databases">
        <title>Complete genome sequence of sulfur-oxidizing bacterium skT11.</title>
        <authorList>
            <person name="Kanda M."/>
            <person name="Kojima H."/>
            <person name="Fukui M."/>
        </authorList>
    </citation>
    <scope>NUCLEOTIDE SEQUENCE [LARGE SCALE GENOMIC DNA]</scope>
    <source>
        <strain evidence="10">skT11</strain>
    </source>
</reference>
<evidence type="ECO:0000256" key="3">
    <source>
        <dbReference type="ARBA" id="ARBA00022519"/>
    </source>
</evidence>
<dbReference type="InterPro" id="IPR004681">
    <property type="entry name" value="TRAP_DctM"/>
</dbReference>
<comment type="function">
    <text evidence="7">Part of the tripartite ATP-independent periplasmic (TRAP) transport system.</text>
</comment>
<proteinExistence type="inferred from homology"/>
<keyword evidence="10" id="KW-1185">Reference proteome</keyword>
<keyword evidence="6 7" id="KW-0472">Membrane</keyword>
<evidence type="ECO:0000313" key="10">
    <source>
        <dbReference type="Proteomes" id="UP000502260"/>
    </source>
</evidence>
<evidence type="ECO:0000256" key="5">
    <source>
        <dbReference type="ARBA" id="ARBA00022989"/>
    </source>
</evidence>
<dbReference type="NCBIfam" id="TIGR00786">
    <property type="entry name" value="dctM"/>
    <property type="match status" value="1"/>
</dbReference>
<dbReference type="InterPro" id="IPR010656">
    <property type="entry name" value="DctM"/>
</dbReference>
<dbReference type="AlphaFoldDB" id="A0A6F8VH89"/>
<keyword evidence="7" id="KW-0813">Transport</keyword>
<dbReference type="GO" id="GO:0005886">
    <property type="term" value="C:plasma membrane"/>
    <property type="evidence" value="ECO:0007669"/>
    <property type="project" value="UniProtKB-SubCell"/>
</dbReference>
<dbReference type="Pfam" id="PF06808">
    <property type="entry name" value="DctM"/>
    <property type="match status" value="1"/>
</dbReference>
<gene>
    <name evidence="9" type="primary">dctM</name>
    <name evidence="9" type="ORF">SKTS_31980</name>
</gene>
<feature type="transmembrane region" description="Helical" evidence="7">
    <location>
        <begin position="146"/>
        <end position="165"/>
    </location>
</feature>
<evidence type="ECO:0000256" key="1">
    <source>
        <dbReference type="ARBA" id="ARBA00004429"/>
    </source>
</evidence>
<accession>A0A6F8VH89</accession>
<dbReference type="RefSeq" id="WP_173067486.1">
    <property type="nucleotide sequence ID" value="NZ_AP022853.1"/>
</dbReference>
<feature type="transmembrane region" description="Helical" evidence="7">
    <location>
        <begin position="358"/>
        <end position="382"/>
    </location>
</feature>
<feature type="transmembrane region" description="Helical" evidence="7">
    <location>
        <begin position="402"/>
        <end position="423"/>
    </location>
</feature>
<dbReference type="PANTHER" id="PTHR33362">
    <property type="entry name" value="SIALIC ACID TRAP TRANSPORTER PERMEASE PROTEIN SIAT-RELATED"/>
    <property type="match status" value="1"/>
</dbReference>
<dbReference type="Proteomes" id="UP000502260">
    <property type="component" value="Chromosome"/>
</dbReference>
<keyword evidence="3 7" id="KW-0997">Cell inner membrane</keyword>
<protein>
    <recommendedName>
        <fullName evidence="7">TRAP transporter large permease protein</fullName>
    </recommendedName>
</protein>
<feature type="transmembrane region" description="Helical" evidence="7">
    <location>
        <begin position="171"/>
        <end position="194"/>
    </location>
</feature>
<name>A0A6F8VH89_9PROT</name>
<feature type="domain" description="TRAP C4-dicarboxylate transport system permease DctM subunit" evidence="8">
    <location>
        <begin position="9"/>
        <end position="419"/>
    </location>
</feature>
<feature type="transmembrane region" description="Helical" evidence="7">
    <location>
        <begin position="316"/>
        <end position="346"/>
    </location>
</feature>
<comment type="similarity">
    <text evidence="7">Belongs to the TRAP transporter large permease family.</text>
</comment>
<feature type="transmembrane region" description="Helical" evidence="7">
    <location>
        <begin position="243"/>
        <end position="262"/>
    </location>
</feature>
<keyword evidence="2" id="KW-1003">Cell membrane</keyword>
<dbReference type="GO" id="GO:0022857">
    <property type="term" value="F:transmembrane transporter activity"/>
    <property type="evidence" value="ECO:0007669"/>
    <property type="project" value="UniProtKB-UniRule"/>
</dbReference>
<feature type="transmembrane region" description="Helical" evidence="7">
    <location>
        <begin position="88"/>
        <end position="110"/>
    </location>
</feature>
<comment type="caution">
    <text evidence="7">Lacks conserved residue(s) required for the propagation of feature annotation.</text>
</comment>
<keyword evidence="5 7" id="KW-1133">Transmembrane helix</keyword>
<sequence>MTFLLIISILLLLLITSTPISIALGMTVLVFLLGFSSFSFDTVNIISQRLFTGLESFAIMAVPFFVLSGQFLIDGKIASRIIRFANNLVGWMPGGMAMASVLACAFFATISGSSPATVMAIGSVMLPAMVKAGYPKRFGVGVITTSGSLGILIPPSIVMIIYAVATSESAGKLFIAGIVPGALLAIIMMGLVFIQAKRHGFPTQPKPTAKEFWDSLKDAWGGLFLVVIIIGGIYGGIFTPTEAAAVAAVYAFLAAMFFYGDLKWKDVPKVLLKAANTSAMLLYIITNAILFSFLLTSEQIPQAMSSWVLAQNLEPWMFLLVVNLALLAAGQFMEPSSIVLILAPLFLPIAKSLGIDPIHLGIIMVVNMEIGMIHPPVGLNLFVASHLAKMGLTEVSLATLPWVGFMLLYLILITYVPAISLWLPNLLYR</sequence>
<evidence type="ECO:0000256" key="7">
    <source>
        <dbReference type="RuleBase" id="RU369079"/>
    </source>
</evidence>
<dbReference type="EMBL" id="AP022853">
    <property type="protein sequence ID" value="BCB28312.1"/>
    <property type="molecule type" value="Genomic_DNA"/>
</dbReference>
<comment type="subcellular location">
    <subcellularLocation>
        <location evidence="1 7">Cell inner membrane</location>
        <topology evidence="1 7">Multi-pass membrane protein</topology>
    </subcellularLocation>
</comment>